<proteinExistence type="predicted"/>
<evidence type="ECO:0000313" key="4">
    <source>
        <dbReference type="Proteomes" id="UP000179252"/>
    </source>
</evidence>
<evidence type="ECO:0000259" key="2">
    <source>
        <dbReference type="Pfam" id="PF08486"/>
    </source>
</evidence>
<name>A0A1F5FVU6_9BACT</name>
<sequence>MKKLLTIFLVILLFSIHYSFFTIHYSSPVRADELEEIQKQIDDLEHQLELSKNATTPLESEVKKLEEQLVSIKARLTNVQKEIKTSEDDLVYQKKVLAQTVRNFYIRSFVDIPLLTFFASEDASETLKLIAFQASSSKEDKNIIREISEKIAKLSDDKKRLASAQAQIDRQSQFLKGEIASAKSFQSQLEGKIAALSARQQEILASRLESLNLPRSAATSMAGCTDDRSIDPGFSPALAFFTYGVPNRVGMNQYGAKGRAEAGQSHEQILRAYYEGINFETKPNITINVDGYGSMQLEQYLLGVYEIPESWPMESLKAQAIAARSYALAYTGNGSKSICTSQKCQVYKGGNKGGNWEQAVKQTEGKVMTNGGSVITAWYSSTHGGYVLKSDEIGWSGTSWTKHAVDTTSGSAGSFGDLTSSAYDKSSPWFYCDWGARSQYNKTAWLKPEEVADIVNALLLFKADGSVGEHLYQTDKPHPYGGEVWNEDRVKQELRNRNINPFGSVSNVSVSVDFGGGRTTSVSISGDAGSVSLSGSELKDMFNLRAPANIQIVGRLFNVEKK</sequence>
<protein>
    <recommendedName>
        <fullName evidence="2">Sporulation stage II protein D amidase enhancer LytB N-terminal domain-containing protein</fullName>
    </recommendedName>
</protein>
<dbReference type="SUPFAM" id="SSF57997">
    <property type="entry name" value="Tropomyosin"/>
    <property type="match status" value="1"/>
</dbReference>
<gene>
    <name evidence="3" type="ORF">A2165_00500</name>
</gene>
<dbReference type="Proteomes" id="UP000179252">
    <property type="component" value="Unassembled WGS sequence"/>
</dbReference>
<feature type="coiled-coil region" evidence="1">
    <location>
        <begin position="34"/>
        <end position="89"/>
    </location>
</feature>
<dbReference type="GO" id="GO:0030435">
    <property type="term" value="P:sporulation resulting in formation of a cellular spore"/>
    <property type="evidence" value="ECO:0007669"/>
    <property type="project" value="InterPro"/>
</dbReference>
<reference evidence="3 4" key="1">
    <citation type="journal article" date="2016" name="Nat. Commun.">
        <title>Thousands of microbial genomes shed light on interconnected biogeochemical processes in an aquifer system.</title>
        <authorList>
            <person name="Anantharaman K."/>
            <person name="Brown C.T."/>
            <person name="Hug L.A."/>
            <person name="Sharon I."/>
            <person name="Castelle C.J."/>
            <person name="Probst A.J."/>
            <person name="Thomas B.C."/>
            <person name="Singh A."/>
            <person name="Wilkins M.J."/>
            <person name="Karaoz U."/>
            <person name="Brodie E.L."/>
            <person name="Williams K.H."/>
            <person name="Hubbard S.S."/>
            <person name="Banfield J.F."/>
        </authorList>
    </citation>
    <scope>NUCLEOTIDE SEQUENCE [LARGE SCALE GENOMIC DNA]</scope>
</reference>
<comment type="caution">
    <text evidence="3">The sequence shown here is derived from an EMBL/GenBank/DDBJ whole genome shotgun (WGS) entry which is preliminary data.</text>
</comment>
<keyword evidence="1" id="KW-0175">Coiled coil</keyword>
<dbReference type="Pfam" id="PF08486">
    <property type="entry name" value="SpoIID"/>
    <property type="match status" value="1"/>
</dbReference>
<evidence type="ECO:0000313" key="3">
    <source>
        <dbReference type="EMBL" id="OGD83712.1"/>
    </source>
</evidence>
<dbReference type="InterPro" id="IPR013486">
    <property type="entry name" value="SpoIID/LytB"/>
</dbReference>
<dbReference type="AlphaFoldDB" id="A0A1F5FVU6"/>
<evidence type="ECO:0000256" key="1">
    <source>
        <dbReference type="SAM" id="Coils"/>
    </source>
</evidence>
<organism evidence="3 4">
    <name type="scientific">Candidatus Curtissbacteria bacterium RBG_13_40_7</name>
    <dbReference type="NCBI Taxonomy" id="1797706"/>
    <lineage>
        <taxon>Bacteria</taxon>
        <taxon>Candidatus Curtissiibacteriota</taxon>
    </lineage>
</organism>
<dbReference type="EMBL" id="MFAU01000040">
    <property type="protein sequence ID" value="OGD83712.1"/>
    <property type="molecule type" value="Genomic_DNA"/>
</dbReference>
<dbReference type="InterPro" id="IPR013693">
    <property type="entry name" value="SpoIID/LytB_N"/>
</dbReference>
<dbReference type="NCBIfam" id="TIGR02669">
    <property type="entry name" value="SpoIID_LytB"/>
    <property type="match status" value="1"/>
</dbReference>
<feature type="domain" description="Sporulation stage II protein D amidase enhancer LytB N-terminal" evidence="2">
    <location>
        <begin position="294"/>
        <end position="369"/>
    </location>
</feature>
<dbReference type="Gene3D" id="6.10.250.3150">
    <property type="match status" value="1"/>
</dbReference>
<accession>A0A1F5FVU6</accession>